<reference evidence="2 3" key="1">
    <citation type="submission" date="2019-03" db="EMBL/GenBank/DDBJ databases">
        <title>Genomic Encyclopedia of Type Strains, Phase IV (KMG-IV): sequencing the most valuable type-strain genomes for metagenomic binning, comparative biology and taxonomic classification.</title>
        <authorList>
            <person name="Goeker M."/>
        </authorList>
    </citation>
    <scope>NUCLEOTIDE SEQUENCE [LARGE SCALE GENOMIC DNA]</scope>
    <source>
        <strain evidence="2 3">LX-B</strain>
    </source>
</reference>
<evidence type="ECO:0000313" key="3">
    <source>
        <dbReference type="Proteomes" id="UP000295008"/>
    </source>
</evidence>
<dbReference type="GO" id="GO:0006596">
    <property type="term" value="P:polyamine biosynthetic process"/>
    <property type="evidence" value="ECO:0007669"/>
    <property type="project" value="UniProtKB-KW"/>
</dbReference>
<dbReference type="PANTHER" id="PTHR43317:SF3">
    <property type="entry name" value="BLR2883 PROTEIN"/>
    <property type="match status" value="1"/>
</dbReference>
<gene>
    <name evidence="2" type="ORF">EDC14_100930</name>
</gene>
<sequence length="217" mass="23238">MIIAQTQSEHGETILRQGSAGYELIVDGQFLMSSASGPSSEELVRLGLEGLAAADALTVLIGGLGLGFSLRTALAEPRVAAVRVVELEAALIDWHRRGLLPETAAWINDQRASIVHDDLLRFLARCEARYDLIALDIDNGPDWLSHAGNAGLYTPAMLSRVAALLNPGGIATFWSADQAPGLMQLLNEVFGNVAEIGRLDTNGAGKTIEAFIYRCRV</sequence>
<keyword evidence="1" id="KW-0620">Polyamine biosynthesis</keyword>
<evidence type="ECO:0000256" key="1">
    <source>
        <dbReference type="ARBA" id="ARBA00023115"/>
    </source>
</evidence>
<accession>A0A4R1RVM4</accession>
<organism evidence="2 3">
    <name type="scientific">Hydrogenispora ethanolica</name>
    <dbReference type="NCBI Taxonomy" id="1082276"/>
    <lineage>
        <taxon>Bacteria</taxon>
        <taxon>Bacillati</taxon>
        <taxon>Bacillota</taxon>
        <taxon>Hydrogenispora</taxon>
    </lineage>
</organism>
<dbReference type="PANTHER" id="PTHR43317">
    <property type="entry name" value="THERMOSPERMINE SYNTHASE ACAULIS5"/>
    <property type="match status" value="1"/>
</dbReference>
<dbReference type="RefSeq" id="WP_165907910.1">
    <property type="nucleotide sequence ID" value="NZ_SLUN01000009.1"/>
</dbReference>
<comment type="caution">
    <text evidence="2">The sequence shown here is derived from an EMBL/GenBank/DDBJ whole genome shotgun (WGS) entry which is preliminary data.</text>
</comment>
<dbReference type="EMBL" id="SLUN01000009">
    <property type="protein sequence ID" value="TCL70713.1"/>
    <property type="molecule type" value="Genomic_DNA"/>
</dbReference>
<name>A0A4R1RVM4_HYDET</name>
<dbReference type="Pfam" id="PF01564">
    <property type="entry name" value="Spermine_synth"/>
    <property type="match status" value="1"/>
</dbReference>
<evidence type="ECO:0000313" key="2">
    <source>
        <dbReference type="EMBL" id="TCL70713.1"/>
    </source>
</evidence>
<dbReference type="Gene3D" id="3.40.50.150">
    <property type="entry name" value="Vaccinia Virus protein VP39"/>
    <property type="match status" value="1"/>
</dbReference>
<keyword evidence="3" id="KW-1185">Reference proteome</keyword>
<dbReference type="SUPFAM" id="SSF53335">
    <property type="entry name" value="S-adenosyl-L-methionine-dependent methyltransferases"/>
    <property type="match status" value="1"/>
</dbReference>
<proteinExistence type="predicted"/>
<protein>
    <submittedName>
        <fullName evidence="2">Spermine/spermidine synthase</fullName>
    </submittedName>
</protein>
<dbReference type="Proteomes" id="UP000295008">
    <property type="component" value="Unassembled WGS sequence"/>
</dbReference>
<dbReference type="InterPro" id="IPR029063">
    <property type="entry name" value="SAM-dependent_MTases_sf"/>
</dbReference>
<dbReference type="AlphaFoldDB" id="A0A4R1RVM4"/>